<keyword evidence="3" id="KW-1185">Reference proteome</keyword>
<dbReference type="AlphaFoldDB" id="A0AAV9UDN6"/>
<sequence length="84" mass="9570">MIWIKFILETIPSRRDANGKVTHRAGSPASEANYTLVDDDSIPPPRDGQTDRLNQEVEHALRYFVDAFQGAWVIALPEVERTIY</sequence>
<comment type="caution">
    <text evidence="2">The sequence shown here is derived from an EMBL/GenBank/DDBJ whole genome shotgun (WGS) entry which is preliminary data.</text>
</comment>
<organism evidence="2 3">
    <name type="scientific">Orbilia brochopaga</name>
    <dbReference type="NCBI Taxonomy" id="3140254"/>
    <lineage>
        <taxon>Eukaryota</taxon>
        <taxon>Fungi</taxon>
        <taxon>Dikarya</taxon>
        <taxon>Ascomycota</taxon>
        <taxon>Pezizomycotina</taxon>
        <taxon>Orbiliomycetes</taxon>
        <taxon>Orbiliales</taxon>
        <taxon>Orbiliaceae</taxon>
        <taxon>Orbilia</taxon>
    </lineage>
</organism>
<evidence type="ECO:0000256" key="1">
    <source>
        <dbReference type="SAM" id="MobiDB-lite"/>
    </source>
</evidence>
<accession>A0AAV9UDN6</accession>
<feature type="region of interest" description="Disordered" evidence="1">
    <location>
        <begin position="17"/>
        <end position="51"/>
    </location>
</feature>
<proteinExistence type="predicted"/>
<dbReference type="Proteomes" id="UP001375240">
    <property type="component" value="Unassembled WGS sequence"/>
</dbReference>
<protein>
    <submittedName>
        <fullName evidence="2">Uncharacterized protein</fullName>
    </submittedName>
</protein>
<evidence type="ECO:0000313" key="3">
    <source>
        <dbReference type="Proteomes" id="UP001375240"/>
    </source>
</evidence>
<evidence type="ECO:0000313" key="2">
    <source>
        <dbReference type="EMBL" id="KAK6340565.1"/>
    </source>
</evidence>
<dbReference type="EMBL" id="JAVHNQ010000008">
    <property type="protein sequence ID" value="KAK6340565.1"/>
    <property type="molecule type" value="Genomic_DNA"/>
</dbReference>
<reference evidence="2 3" key="1">
    <citation type="submission" date="2019-10" db="EMBL/GenBank/DDBJ databases">
        <authorList>
            <person name="Palmer J.M."/>
        </authorList>
    </citation>
    <scope>NUCLEOTIDE SEQUENCE [LARGE SCALE GENOMIC DNA]</scope>
    <source>
        <strain evidence="2 3">TWF696</strain>
    </source>
</reference>
<name>A0AAV9UDN6_9PEZI</name>
<gene>
    <name evidence="2" type="ORF">TWF696_008892</name>
</gene>